<dbReference type="CDD" id="cd23507">
    <property type="entry name" value="hydrophobin_I"/>
    <property type="match status" value="1"/>
</dbReference>
<dbReference type="GO" id="GO:0005199">
    <property type="term" value="F:structural constituent of cell wall"/>
    <property type="evidence" value="ECO:0007669"/>
    <property type="project" value="InterPro"/>
</dbReference>
<comment type="similarity">
    <text evidence="2 6">Belongs to the fungal hydrophobin family.</text>
</comment>
<organism evidence="7 8">
    <name type="scientific">Amanita thiersii Skay4041</name>
    <dbReference type="NCBI Taxonomy" id="703135"/>
    <lineage>
        <taxon>Eukaryota</taxon>
        <taxon>Fungi</taxon>
        <taxon>Dikarya</taxon>
        <taxon>Basidiomycota</taxon>
        <taxon>Agaricomycotina</taxon>
        <taxon>Agaricomycetes</taxon>
        <taxon>Agaricomycetidae</taxon>
        <taxon>Agaricales</taxon>
        <taxon>Pluteineae</taxon>
        <taxon>Amanitaceae</taxon>
        <taxon>Amanita</taxon>
    </lineage>
</organism>
<proteinExistence type="inferred from homology"/>
<name>A0A2A9NBC1_9AGAR</name>
<dbReference type="EMBL" id="KZ302340">
    <property type="protein sequence ID" value="PFH45557.1"/>
    <property type="molecule type" value="Genomic_DNA"/>
</dbReference>
<dbReference type="AlphaFoldDB" id="A0A2A9NBC1"/>
<dbReference type="InterPro" id="IPR001338">
    <property type="entry name" value="Class_I_Hydrophobin"/>
</dbReference>
<dbReference type="Proteomes" id="UP000242287">
    <property type="component" value="Unassembled WGS sequence"/>
</dbReference>
<evidence type="ECO:0000256" key="4">
    <source>
        <dbReference type="ARBA" id="ARBA00022525"/>
    </source>
</evidence>
<keyword evidence="4 6" id="KW-0964">Secreted</keyword>
<sequence length="113" mass="11488">MYAARLALFTLPALAAANAIRRGGDGGGSGQCDSGTLQCCNQTQDVKDADDSTLNLLKSVGVNVSDLTGLIGLNCVPISLLGVGVDSCSSQSVCCTNNYFNGLINIGCTNVVL</sequence>
<keyword evidence="5 6" id="KW-1015">Disulfide bond</keyword>
<evidence type="ECO:0000313" key="8">
    <source>
        <dbReference type="Proteomes" id="UP000242287"/>
    </source>
</evidence>
<dbReference type="OrthoDB" id="4225815at2759"/>
<evidence type="ECO:0000256" key="6">
    <source>
        <dbReference type="RuleBase" id="RU365009"/>
    </source>
</evidence>
<keyword evidence="3 6" id="KW-0134">Cell wall</keyword>
<evidence type="ECO:0000256" key="1">
    <source>
        <dbReference type="ARBA" id="ARBA00004191"/>
    </source>
</evidence>
<dbReference type="SMART" id="SM00075">
    <property type="entry name" value="HYDRO"/>
    <property type="match status" value="1"/>
</dbReference>
<keyword evidence="6" id="KW-0732">Signal</keyword>
<dbReference type="Pfam" id="PF01185">
    <property type="entry name" value="Hydrophobin"/>
    <property type="match status" value="1"/>
</dbReference>
<feature type="chain" id="PRO_5013985695" description="Hydrophobin" evidence="6">
    <location>
        <begin position="18"/>
        <end position="113"/>
    </location>
</feature>
<dbReference type="STRING" id="703135.A0A2A9NBC1"/>
<comment type="subcellular location">
    <subcellularLocation>
        <location evidence="1 6">Secreted</location>
        <location evidence="1 6">Cell wall</location>
    </subcellularLocation>
</comment>
<reference evidence="7 8" key="1">
    <citation type="submission" date="2014-02" db="EMBL/GenBank/DDBJ databases">
        <title>Transposable element dynamics among asymbiotic and ectomycorrhizal Amanita fungi.</title>
        <authorList>
            <consortium name="DOE Joint Genome Institute"/>
            <person name="Hess J."/>
            <person name="Skrede I."/>
            <person name="Wolfe B."/>
            <person name="LaButti K."/>
            <person name="Ohm R.A."/>
            <person name="Grigoriev I.V."/>
            <person name="Pringle A."/>
        </authorList>
    </citation>
    <scope>NUCLEOTIDE SEQUENCE [LARGE SCALE GENOMIC DNA]</scope>
    <source>
        <strain evidence="7 8">SKay4041</strain>
    </source>
</reference>
<evidence type="ECO:0000313" key="7">
    <source>
        <dbReference type="EMBL" id="PFH45557.1"/>
    </source>
</evidence>
<protein>
    <recommendedName>
        <fullName evidence="6">Hydrophobin</fullName>
    </recommendedName>
</protein>
<gene>
    <name evidence="7" type="ORF">AMATHDRAFT_8987</name>
</gene>
<evidence type="ECO:0000256" key="5">
    <source>
        <dbReference type="ARBA" id="ARBA00023157"/>
    </source>
</evidence>
<keyword evidence="8" id="KW-1185">Reference proteome</keyword>
<accession>A0A2A9NBC1</accession>
<dbReference type="GO" id="GO:0009277">
    <property type="term" value="C:fungal-type cell wall"/>
    <property type="evidence" value="ECO:0007669"/>
    <property type="project" value="InterPro"/>
</dbReference>
<evidence type="ECO:0000256" key="3">
    <source>
        <dbReference type="ARBA" id="ARBA00022512"/>
    </source>
</evidence>
<feature type="signal peptide" evidence="6">
    <location>
        <begin position="1"/>
        <end position="17"/>
    </location>
</feature>
<evidence type="ECO:0000256" key="2">
    <source>
        <dbReference type="ARBA" id="ARBA00010446"/>
    </source>
</evidence>